<sequence length="1257" mass="148249">MALLPLRYKNLPIRPFNAEYEIGNLPDSIWKIDLPNHYKIIGPLAMSYLLSISNDDASDFLEIFQNSPLESYINSFLQKSKRVFRKLNPFLDRYAFHNLVINKFVHIFKYKIFSSVNLSVDIGDLFSDTNSTHLYSFLQGVTNILNRDICLYEFDPEENCKFHFFSSKRSNHPKLIIFYHVYTAVNTLHVSERFGFGLPINYGNSLKRTALLRILKKTDLTTEEINKVVNAGFFERNFLICLLQSSSKDIIPKLYKSPYIARKLAETGFETDPRCTDENGFSAFHYCMEMSETHLLWMLYDFAANNFRLKDHTVRNPNSEILTSLKEIGEVIEHDISKSGKITAAYKKSSEQILVFNRYQREVTEGILSRRQIYPPNVEQSKQLIIFILNKYKEYFYFDLPHVDYVLNAKDGLIVFEDYVRRTEYYENVDAFNYLLFFDNFPHIISSFNENNRSIFLDTLSSMFLSILSNRFFTTKKHGIHCNNCVFPAEICENKNNALRFIPLHFRMCFLEKATSMVAELKCSTPDQKGKLELLQIITRSLANLPEIEDEFIINRLHLYLSTAIRYPFHDSKLKKILIFERTLQVIGEVLQNKTASKTVVRFMLSSCIFPELEHKLSQIRNHCLSHYRSSSVQGRVQIERKNQVFLNNIQTELFELNESFKPVYFSQILRTKEFLIKKCKSEAEKICKNVLGKLDLNLIEIADERKIFLKYQKKQFNVFLSDLLKRIFDKLKIENISFGDFIGELEALCFSLNFFTQRDEEYSETLIQIRDDLNNFISINKEKEITESIKCDFKRIFSSNEALFEEMFDVSKDRESPSNFPYLQSLFNEMKDYDILTCKEKKEIKTSISKYIQRSNISIQSLLENLQKGTITEMLNKQLQIIIMPEKKRSEIKKYIDMISKTTLLKEALNSLQHNSVFNLSHAEYLGSHVEEFDIFNSDETTKIKQKFLEYIKELYLQLRTIRAKNSSDEELRNISYTEGEKLRTQLSEIFTPQNKLELVEKIISKNIKKALNSLKSVKQEENLRSWYKEETNEMFDLELKQEEHISTLLKIQLPHKLKRKLIQIVNQKLWFLINRITQMKKILIFEDRIISSLWRQLYPFLKNKDVERYMKFLMVQRYMKEKQIRIPLEMLLFDCMGILKQKEFSDLWEKANNMFVGANMIELMAHGNPVVESAGSLLDPNDLPSEIVGKILELIKDEEALKALSRLWVETKLCKSSEFRSDVLNNEEKKFAPLRRQIKTCDRWENYMKLLPLKY</sequence>
<reference evidence="1" key="1">
    <citation type="submission" date="2020-08" db="EMBL/GenBank/DDBJ databases">
        <title>Multicomponent nature underlies the extraordinary mechanical properties of spider dragline silk.</title>
        <authorList>
            <person name="Kono N."/>
            <person name="Nakamura H."/>
            <person name="Mori M."/>
            <person name="Yoshida Y."/>
            <person name="Ohtoshi R."/>
            <person name="Malay A.D."/>
            <person name="Moran D.A.P."/>
            <person name="Tomita M."/>
            <person name="Numata K."/>
            <person name="Arakawa K."/>
        </authorList>
    </citation>
    <scope>NUCLEOTIDE SEQUENCE</scope>
</reference>
<comment type="caution">
    <text evidence="1">The sequence shown here is derived from an EMBL/GenBank/DDBJ whole genome shotgun (WGS) entry which is preliminary data.</text>
</comment>
<protein>
    <submittedName>
        <fullName evidence="1">Uncharacterized protein</fullName>
    </submittedName>
</protein>
<dbReference type="EMBL" id="BMAW01032491">
    <property type="protein sequence ID" value="GFU25738.1"/>
    <property type="molecule type" value="Genomic_DNA"/>
</dbReference>
<organism evidence="1 2">
    <name type="scientific">Nephila pilipes</name>
    <name type="common">Giant wood spider</name>
    <name type="synonym">Nephila maculata</name>
    <dbReference type="NCBI Taxonomy" id="299642"/>
    <lineage>
        <taxon>Eukaryota</taxon>
        <taxon>Metazoa</taxon>
        <taxon>Ecdysozoa</taxon>
        <taxon>Arthropoda</taxon>
        <taxon>Chelicerata</taxon>
        <taxon>Arachnida</taxon>
        <taxon>Araneae</taxon>
        <taxon>Araneomorphae</taxon>
        <taxon>Entelegynae</taxon>
        <taxon>Araneoidea</taxon>
        <taxon>Nephilidae</taxon>
        <taxon>Nephila</taxon>
    </lineage>
</organism>
<evidence type="ECO:0000313" key="1">
    <source>
        <dbReference type="EMBL" id="GFU25738.1"/>
    </source>
</evidence>
<keyword evidence="2" id="KW-1185">Reference proteome</keyword>
<accession>A0A8X6UMR5</accession>
<evidence type="ECO:0000313" key="2">
    <source>
        <dbReference type="Proteomes" id="UP000887013"/>
    </source>
</evidence>
<dbReference type="AlphaFoldDB" id="A0A8X6UMR5"/>
<dbReference type="OrthoDB" id="6424674at2759"/>
<gene>
    <name evidence="1" type="primary">AVEN_215168_1</name>
    <name evidence="1" type="ORF">NPIL_276051</name>
</gene>
<dbReference type="Proteomes" id="UP000887013">
    <property type="component" value="Unassembled WGS sequence"/>
</dbReference>
<proteinExistence type="predicted"/>
<name>A0A8X6UMR5_NEPPI</name>